<dbReference type="RefSeq" id="WP_345250247.1">
    <property type="nucleotide sequence ID" value="NZ_BAABHD010000084.1"/>
</dbReference>
<dbReference type="PANTHER" id="PTHR12919:SF20">
    <property type="entry name" value="SMALL RIBOSOMAL SUBUNIT PROTEIN BS16M"/>
    <property type="match status" value="1"/>
</dbReference>
<keyword evidence="6" id="KW-1185">Reference proteome</keyword>
<gene>
    <name evidence="3" type="primary">rpsP</name>
    <name evidence="5" type="ORF">GCM10023189_60190</name>
</gene>
<feature type="region of interest" description="Disordered" evidence="4">
    <location>
        <begin position="107"/>
        <end position="198"/>
    </location>
</feature>
<dbReference type="GO" id="GO:0005840">
    <property type="term" value="C:ribosome"/>
    <property type="evidence" value="ECO:0007669"/>
    <property type="project" value="UniProtKB-KW"/>
</dbReference>
<comment type="similarity">
    <text evidence="3">Belongs to the bacterial ribosomal protein bS16 family.</text>
</comment>
<comment type="caution">
    <text evidence="5">The sequence shown here is derived from an EMBL/GenBank/DDBJ whole genome shotgun (WGS) entry which is preliminary data.</text>
</comment>
<dbReference type="InterPro" id="IPR000307">
    <property type="entry name" value="Ribosomal_bS16"/>
</dbReference>
<dbReference type="InterPro" id="IPR023803">
    <property type="entry name" value="Ribosomal_bS16_dom_sf"/>
</dbReference>
<keyword evidence="1 3" id="KW-0689">Ribosomal protein</keyword>
<reference evidence="6" key="1">
    <citation type="journal article" date="2019" name="Int. J. Syst. Evol. Microbiol.">
        <title>The Global Catalogue of Microorganisms (GCM) 10K type strain sequencing project: providing services to taxonomists for standard genome sequencing and annotation.</title>
        <authorList>
            <consortium name="The Broad Institute Genomics Platform"/>
            <consortium name="The Broad Institute Genome Sequencing Center for Infectious Disease"/>
            <person name="Wu L."/>
            <person name="Ma J."/>
        </authorList>
    </citation>
    <scope>NUCLEOTIDE SEQUENCE [LARGE SCALE GENOMIC DNA]</scope>
    <source>
        <strain evidence="6">JCM 17927</strain>
    </source>
</reference>
<dbReference type="InterPro" id="IPR020592">
    <property type="entry name" value="Ribosomal_bS16_CS"/>
</dbReference>
<evidence type="ECO:0000256" key="2">
    <source>
        <dbReference type="ARBA" id="ARBA00023274"/>
    </source>
</evidence>
<evidence type="ECO:0000256" key="4">
    <source>
        <dbReference type="SAM" id="MobiDB-lite"/>
    </source>
</evidence>
<dbReference type="HAMAP" id="MF_00385">
    <property type="entry name" value="Ribosomal_bS16"/>
    <property type="match status" value="1"/>
</dbReference>
<organism evidence="5 6">
    <name type="scientific">Nibrella saemangeumensis</name>
    <dbReference type="NCBI Taxonomy" id="1084526"/>
    <lineage>
        <taxon>Bacteria</taxon>
        <taxon>Pseudomonadati</taxon>
        <taxon>Bacteroidota</taxon>
        <taxon>Cytophagia</taxon>
        <taxon>Cytophagales</taxon>
        <taxon>Spirosomataceae</taxon>
        <taxon>Nibrella</taxon>
    </lineage>
</organism>
<dbReference type="NCBIfam" id="NF011094">
    <property type="entry name" value="PRK14521.1"/>
    <property type="match status" value="1"/>
</dbReference>
<feature type="compositionally biased region" description="Low complexity" evidence="4">
    <location>
        <begin position="173"/>
        <end position="192"/>
    </location>
</feature>
<protein>
    <recommendedName>
        <fullName evidence="3">Small ribosomal subunit protein bS16</fullName>
    </recommendedName>
</protein>
<dbReference type="PANTHER" id="PTHR12919">
    <property type="entry name" value="30S RIBOSOMAL PROTEIN S16"/>
    <property type="match status" value="1"/>
</dbReference>
<evidence type="ECO:0000313" key="5">
    <source>
        <dbReference type="EMBL" id="GAA4470830.1"/>
    </source>
</evidence>
<dbReference type="Pfam" id="PF00886">
    <property type="entry name" value="Ribosomal_S16"/>
    <property type="match status" value="1"/>
</dbReference>
<evidence type="ECO:0000256" key="1">
    <source>
        <dbReference type="ARBA" id="ARBA00022980"/>
    </source>
</evidence>
<evidence type="ECO:0000313" key="6">
    <source>
        <dbReference type="Proteomes" id="UP001501175"/>
    </source>
</evidence>
<dbReference type="Gene3D" id="3.30.1320.10">
    <property type="match status" value="1"/>
</dbReference>
<dbReference type="NCBIfam" id="TIGR00002">
    <property type="entry name" value="S16"/>
    <property type="match status" value="1"/>
</dbReference>
<feature type="compositionally biased region" description="Basic and acidic residues" evidence="4">
    <location>
        <begin position="122"/>
        <end position="155"/>
    </location>
</feature>
<dbReference type="EMBL" id="BAABHD010000084">
    <property type="protein sequence ID" value="GAA4470830.1"/>
    <property type="molecule type" value="Genomic_DNA"/>
</dbReference>
<dbReference type="SUPFAM" id="SSF54565">
    <property type="entry name" value="Ribosomal protein S16"/>
    <property type="match status" value="1"/>
</dbReference>
<evidence type="ECO:0000256" key="3">
    <source>
        <dbReference type="HAMAP-Rule" id="MF_00385"/>
    </source>
</evidence>
<accession>A0ABP8NQ64</accession>
<name>A0ABP8NQ64_9BACT</name>
<dbReference type="Proteomes" id="UP001501175">
    <property type="component" value="Unassembled WGS sequence"/>
</dbReference>
<keyword evidence="2 3" id="KW-0687">Ribonucleoprotein</keyword>
<proteinExistence type="inferred from homology"/>
<dbReference type="PROSITE" id="PS00732">
    <property type="entry name" value="RIBOSOMAL_S16"/>
    <property type="match status" value="1"/>
</dbReference>
<sequence length="198" mass="21600">MAVKIRLARRGRKKMAMYDIIVADSRSPRDGRFIEKIGSYNPNTDPSTVVIKSDRAVHWLMVGAQPTDTTRSILSHEGVMLRKHLQVGVQKGAITQEQADEKFTQWKEGKEGRIAGTAESKQQQKETERQARLEAERKVNEARAEAIAKKNKVEEPVAEAPAAEATEGEAQTEEAPAVDAAAETPADETPAAGSPAAE</sequence>